<keyword evidence="3" id="KW-1185">Reference proteome</keyword>
<gene>
    <name evidence="2" type="ORF">CCACVL1_22162</name>
</gene>
<dbReference type="Gramene" id="OMO63933">
    <property type="protein sequence ID" value="OMO63933"/>
    <property type="gene ID" value="CCACVL1_22162"/>
</dbReference>
<dbReference type="EMBL" id="AWWV01012857">
    <property type="protein sequence ID" value="OMO63933.1"/>
    <property type="molecule type" value="Genomic_DNA"/>
</dbReference>
<evidence type="ECO:0000313" key="3">
    <source>
        <dbReference type="Proteomes" id="UP000188268"/>
    </source>
</evidence>
<dbReference type="PANTHER" id="PTHR36378:SF1">
    <property type="entry name" value="COTTON FIBER PROTEIN"/>
    <property type="match status" value="1"/>
</dbReference>
<dbReference type="Proteomes" id="UP000188268">
    <property type="component" value="Unassembled WGS sequence"/>
</dbReference>
<feature type="region of interest" description="Disordered" evidence="1">
    <location>
        <begin position="1"/>
        <end position="78"/>
    </location>
</feature>
<dbReference type="AlphaFoldDB" id="A0A1R3H0Q2"/>
<evidence type="ECO:0000313" key="2">
    <source>
        <dbReference type="EMBL" id="OMO63933.1"/>
    </source>
</evidence>
<accession>A0A1R3H0Q2</accession>
<name>A0A1R3H0Q2_COCAP</name>
<reference evidence="2 3" key="1">
    <citation type="submission" date="2013-09" db="EMBL/GenBank/DDBJ databases">
        <title>Corchorus capsularis genome sequencing.</title>
        <authorList>
            <person name="Alam M."/>
            <person name="Haque M.S."/>
            <person name="Islam M.S."/>
            <person name="Emdad E.M."/>
            <person name="Islam M.M."/>
            <person name="Ahmed B."/>
            <person name="Halim A."/>
            <person name="Hossen Q.M.M."/>
            <person name="Hossain M.Z."/>
            <person name="Ahmed R."/>
            <person name="Khan M.M."/>
            <person name="Islam R."/>
            <person name="Rashid M.M."/>
            <person name="Khan S.A."/>
            <person name="Rahman M.S."/>
            <person name="Alam M."/>
        </authorList>
    </citation>
    <scope>NUCLEOTIDE SEQUENCE [LARGE SCALE GENOMIC DNA]</scope>
    <source>
        <strain evidence="3">cv. CVL-1</strain>
        <tissue evidence="2">Whole seedling</tissue>
    </source>
</reference>
<dbReference type="OMA" id="HELPHCT"/>
<proteinExistence type="predicted"/>
<evidence type="ECO:0000256" key="1">
    <source>
        <dbReference type="SAM" id="MobiDB-lite"/>
    </source>
</evidence>
<protein>
    <submittedName>
        <fullName evidence="2">Uncharacterized protein</fullName>
    </submittedName>
</protein>
<dbReference type="Pfam" id="PF05553">
    <property type="entry name" value="DUF761"/>
    <property type="match status" value="1"/>
</dbReference>
<dbReference type="STRING" id="210143.A0A1R3H0Q2"/>
<dbReference type="OrthoDB" id="1926607at2759"/>
<dbReference type="PANTHER" id="PTHR36378">
    <property type="entry name" value="COTTON FIBER PROTEIN"/>
    <property type="match status" value="1"/>
</dbReference>
<sequence>MEGKTKTAIGSISMDKKTAPESDHQNQNGLPPAMHKKKKSANLFKAGLSLLRSKSRKSSKSQSKSSNHQADHDHHHVGSKFSWKGLVVSMRPMHLQGHRSHIPTLAIEAKPATSLPENKQTTLGQYHEEARANTAPFCPNVKESPSTISMSSYGSASDMGQYESPLSVLPDQIKSGHTTFWYGDDEEDDSGDEMIDAKAEQFIAQFYQQMRLQNMNR</sequence>
<organism evidence="2 3">
    <name type="scientific">Corchorus capsularis</name>
    <name type="common">Jute</name>
    <dbReference type="NCBI Taxonomy" id="210143"/>
    <lineage>
        <taxon>Eukaryota</taxon>
        <taxon>Viridiplantae</taxon>
        <taxon>Streptophyta</taxon>
        <taxon>Embryophyta</taxon>
        <taxon>Tracheophyta</taxon>
        <taxon>Spermatophyta</taxon>
        <taxon>Magnoliopsida</taxon>
        <taxon>eudicotyledons</taxon>
        <taxon>Gunneridae</taxon>
        <taxon>Pentapetalae</taxon>
        <taxon>rosids</taxon>
        <taxon>malvids</taxon>
        <taxon>Malvales</taxon>
        <taxon>Malvaceae</taxon>
        <taxon>Grewioideae</taxon>
        <taxon>Apeibeae</taxon>
        <taxon>Corchorus</taxon>
    </lineage>
</organism>
<dbReference type="InterPro" id="IPR008480">
    <property type="entry name" value="DUF761_pln"/>
</dbReference>
<feature type="compositionally biased region" description="Basic and acidic residues" evidence="1">
    <location>
        <begin position="14"/>
        <end position="24"/>
    </location>
</feature>
<comment type="caution">
    <text evidence="2">The sequence shown here is derived from an EMBL/GenBank/DDBJ whole genome shotgun (WGS) entry which is preliminary data.</text>
</comment>